<keyword evidence="3" id="KW-1185">Reference proteome</keyword>
<comment type="caution">
    <text evidence="2">The sequence shown here is derived from an EMBL/GenBank/DDBJ whole genome shotgun (WGS) entry which is preliminary data.</text>
</comment>
<protein>
    <submittedName>
        <fullName evidence="2">Uncharacterized protein</fullName>
    </submittedName>
</protein>
<sequence>MLSTTMKRAKPARSTAPVNPPSAFTLPVPKLNRELDAFEFGNPVGANHTGEL</sequence>
<dbReference type="HOGENOM" id="CLU_3078767_0_0_6"/>
<dbReference type="EMBL" id="AAOA02000001">
    <property type="protein sequence ID" value="ESZ89409.1"/>
    <property type="molecule type" value="Genomic_DNA"/>
</dbReference>
<dbReference type="Proteomes" id="UP000019205">
    <property type="component" value="Chromosome"/>
</dbReference>
<dbReference type="AlphaFoldDB" id="V7HV09"/>
<evidence type="ECO:0000313" key="2">
    <source>
        <dbReference type="EMBL" id="ESZ89409.1"/>
    </source>
</evidence>
<feature type="region of interest" description="Disordered" evidence="1">
    <location>
        <begin position="1"/>
        <end position="23"/>
    </location>
</feature>
<evidence type="ECO:0000313" key="3">
    <source>
        <dbReference type="Proteomes" id="UP000019205"/>
    </source>
</evidence>
<reference evidence="2 3" key="1">
    <citation type="journal article" date="2007" name="Proc. Natl. Acad. Sci. U.S.A.">
        <title>Characterization of a marine gammaproteobacterium capable of aerobic anoxygenic photosynthesis.</title>
        <authorList>
            <person name="Fuchs B.M."/>
            <person name="Spring S."/>
            <person name="Teeling H."/>
            <person name="Quast C."/>
            <person name="Wulf J."/>
            <person name="Schattenhofer M."/>
            <person name="Yan S."/>
            <person name="Ferriera S."/>
            <person name="Johnson J."/>
            <person name="Glockner F.O."/>
            <person name="Amann R."/>
        </authorList>
    </citation>
    <scope>NUCLEOTIDE SEQUENCE [LARGE SCALE GENOMIC DNA]</scope>
    <source>
        <strain evidence="2">KT71</strain>
    </source>
</reference>
<name>V7HV09_9GAMM</name>
<gene>
    <name evidence="2" type="ORF">KT71_001893</name>
</gene>
<reference evidence="2 3" key="2">
    <citation type="journal article" date="2009" name="PLoS ONE">
        <title>The photosynthetic apparatus and its regulation in the aerobic gammaproteobacterium Congregibacter litoralis gen. nov., sp. nov.</title>
        <authorList>
            <person name="Spring S."/>
            <person name="Lunsdorf H."/>
            <person name="Fuchs B.M."/>
            <person name="Tindall B.J."/>
        </authorList>
    </citation>
    <scope>NUCLEOTIDE SEQUENCE [LARGE SCALE GENOMIC DNA]</scope>
    <source>
        <strain evidence="2">KT71</strain>
    </source>
</reference>
<evidence type="ECO:0000256" key="1">
    <source>
        <dbReference type="SAM" id="MobiDB-lite"/>
    </source>
</evidence>
<proteinExistence type="predicted"/>
<accession>V7HV09</accession>
<organism evidence="2 3">
    <name type="scientific">Congregibacter litoralis KT71</name>
    <dbReference type="NCBI Taxonomy" id="314285"/>
    <lineage>
        <taxon>Bacteria</taxon>
        <taxon>Pseudomonadati</taxon>
        <taxon>Pseudomonadota</taxon>
        <taxon>Gammaproteobacteria</taxon>
        <taxon>Cellvibrionales</taxon>
        <taxon>Halieaceae</taxon>
        <taxon>Congregibacter</taxon>
    </lineage>
</organism>